<dbReference type="Proteomes" id="UP000246352">
    <property type="component" value="Unassembled WGS sequence"/>
</dbReference>
<proteinExistence type="predicted"/>
<feature type="compositionally biased region" description="Basic and acidic residues" evidence="1">
    <location>
        <begin position="1"/>
        <end position="13"/>
    </location>
</feature>
<feature type="region of interest" description="Disordered" evidence="1">
    <location>
        <begin position="1"/>
        <end position="63"/>
    </location>
</feature>
<dbReference type="EMBL" id="QGTR01000001">
    <property type="protein sequence ID" value="PWW03386.1"/>
    <property type="molecule type" value="Genomic_DNA"/>
</dbReference>
<evidence type="ECO:0000313" key="3">
    <source>
        <dbReference type="Proteomes" id="UP000246352"/>
    </source>
</evidence>
<evidence type="ECO:0000313" key="2">
    <source>
        <dbReference type="EMBL" id="PWW03386.1"/>
    </source>
</evidence>
<evidence type="ECO:0000256" key="1">
    <source>
        <dbReference type="SAM" id="MobiDB-lite"/>
    </source>
</evidence>
<sequence>MIRFKKQDDEKPVAAKPAPKAAAAETDKPKAKPAAAKTAAKRGKSSGDDSATLDFATPDADKD</sequence>
<dbReference type="RefSeq" id="WP_210205740.1">
    <property type="nucleotide sequence ID" value="NZ_QGTR01000001.1"/>
</dbReference>
<keyword evidence="3" id="KW-1185">Reference proteome</keyword>
<feature type="compositionally biased region" description="Low complexity" evidence="1">
    <location>
        <begin position="14"/>
        <end position="24"/>
    </location>
</feature>
<gene>
    <name evidence="2" type="ORF">DFR52_10166</name>
</gene>
<name>A0A317PT22_9HYPH</name>
<dbReference type="AlphaFoldDB" id="A0A317PT22"/>
<organism evidence="2 3">
    <name type="scientific">Hoeflea marina</name>
    <dbReference type="NCBI Taxonomy" id="274592"/>
    <lineage>
        <taxon>Bacteria</taxon>
        <taxon>Pseudomonadati</taxon>
        <taxon>Pseudomonadota</taxon>
        <taxon>Alphaproteobacteria</taxon>
        <taxon>Hyphomicrobiales</taxon>
        <taxon>Rhizobiaceae</taxon>
        <taxon>Hoeflea</taxon>
    </lineage>
</organism>
<protein>
    <submittedName>
        <fullName evidence="2">Uncharacterized protein</fullName>
    </submittedName>
</protein>
<reference evidence="2 3" key="1">
    <citation type="submission" date="2018-05" db="EMBL/GenBank/DDBJ databases">
        <title>Genomic Encyclopedia of Type Strains, Phase IV (KMG-IV): sequencing the most valuable type-strain genomes for metagenomic binning, comparative biology and taxonomic classification.</title>
        <authorList>
            <person name="Goeker M."/>
        </authorList>
    </citation>
    <scope>NUCLEOTIDE SEQUENCE [LARGE SCALE GENOMIC DNA]</scope>
    <source>
        <strain evidence="2 3">DSM 16791</strain>
    </source>
</reference>
<comment type="caution">
    <text evidence="2">The sequence shown here is derived from an EMBL/GenBank/DDBJ whole genome shotgun (WGS) entry which is preliminary data.</text>
</comment>
<accession>A0A317PT22</accession>